<evidence type="ECO:0000313" key="2">
    <source>
        <dbReference type="Proteomes" id="UP000593575"/>
    </source>
</evidence>
<sequence length="39" mass="4564">MQQSQEFVNIANRWFDGLISKDIEITNEIFSVSGIDFDR</sequence>
<name>A0A7J9KDS7_9ROSI</name>
<keyword evidence="2" id="KW-1185">Reference proteome</keyword>
<reference evidence="1 2" key="1">
    <citation type="journal article" date="2019" name="Genome Biol. Evol.">
        <title>Insights into the evolution of the New World diploid cottons (Gossypium, subgenus Houzingenia) based on genome sequencing.</title>
        <authorList>
            <person name="Grover C.E."/>
            <person name="Arick M.A. 2nd"/>
            <person name="Thrash A."/>
            <person name="Conover J.L."/>
            <person name="Sanders W.S."/>
            <person name="Peterson D.G."/>
            <person name="Frelichowski J.E."/>
            <person name="Scheffler J.A."/>
            <person name="Scheffler B.E."/>
            <person name="Wendel J.F."/>
        </authorList>
    </citation>
    <scope>NUCLEOTIDE SEQUENCE [LARGE SCALE GENOMIC DNA]</scope>
    <source>
        <strain evidence="1">6</strain>
        <tissue evidence="1">Leaf</tissue>
    </source>
</reference>
<dbReference type="PANTHER" id="PTHR36898:SF1">
    <property type="entry name" value="OS04G0250700 PROTEIN"/>
    <property type="match status" value="1"/>
</dbReference>
<dbReference type="Proteomes" id="UP000593575">
    <property type="component" value="Unassembled WGS sequence"/>
</dbReference>
<evidence type="ECO:0000313" key="1">
    <source>
        <dbReference type="EMBL" id="MBA0844526.1"/>
    </source>
</evidence>
<gene>
    <name evidence="1" type="ORF">Goarm_005816</name>
</gene>
<accession>A0A7J9KDS7</accession>
<dbReference type="PANTHER" id="PTHR36898">
    <property type="entry name" value="OSJNBB0026I12.6 PROTEIN"/>
    <property type="match status" value="1"/>
</dbReference>
<dbReference type="AlphaFoldDB" id="A0A7J9KDS7"/>
<proteinExistence type="predicted"/>
<protein>
    <submittedName>
        <fullName evidence="1">Uncharacterized protein</fullName>
    </submittedName>
</protein>
<organism evidence="1 2">
    <name type="scientific">Gossypium armourianum</name>
    <dbReference type="NCBI Taxonomy" id="34283"/>
    <lineage>
        <taxon>Eukaryota</taxon>
        <taxon>Viridiplantae</taxon>
        <taxon>Streptophyta</taxon>
        <taxon>Embryophyta</taxon>
        <taxon>Tracheophyta</taxon>
        <taxon>Spermatophyta</taxon>
        <taxon>Magnoliopsida</taxon>
        <taxon>eudicotyledons</taxon>
        <taxon>Gunneridae</taxon>
        <taxon>Pentapetalae</taxon>
        <taxon>rosids</taxon>
        <taxon>malvids</taxon>
        <taxon>Malvales</taxon>
        <taxon>Malvaceae</taxon>
        <taxon>Malvoideae</taxon>
        <taxon>Gossypium</taxon>
    </lineage>
</organism>
<dbReference type="EMBL" id="JABFAE010000043">
    <property type="protein sequence ID" value="MBA0844526.1"/>
    <property type="molecule type" value="Genomic_DNA"/>
</dbReference>
<comment type="caution">
    <text evidence="1">The sequence shown here is derived from an EMBL/GenBank/DDBJ whole genome shotgun (WGS) entry which is preliminary data.</text>
</comment>